<comment type="caution">
    <text evidence="15">The sequence shown here is derived from an EMBL/GenBank/DDBJ whole genome shotgun (WGS) entry which is preliminary data.</text>
</comment>
<dbReference type="HAMAP" id="MF_00942">
    <property type="entry name" value="Nth"/>
    <property type="match status" value="1"/>
</dbReference>
<dbReference type="Proteomes" id="UP000605144">
    <property type="component" value="Unassembled WGS sequence"/>
</dbReference>
<dbReference type="PROSITE" id="PS01155">
    <property type="entry name" value="ENDONUCLEASE_III_2"/>
    <property type="match status" value="1"/>
</dbReference>
<dbReference type="SUPFAM" id="SSF48150">
    <property type="entry name" value="DNA-glycosylase"/>
    <property type="match status" value="1"/>
</dbReference>
<protein>
    <recommendedName>
        <fullName evidence="12">Endonuclease III</fullName>
        <ecNumber evidence="12">4.2.99.18</ecNumber>
    </recommendedName>
    <alternativeName>
        <fullName evidence="12">DNA-(apurinic or apyrimidinic site) lyase</fullName>
    </alternativeName>
</protein>
<keyword evidence="7 12" id="KW-0411">Iron-sulfur</keyword>
<evidence type="ECO:0000256" key="5">
    <source>
        <dbReference type="ARBA" id="ARBA00022801"/>
    </source>
</evidence>
<evidence type="ECO:0000313" key="15">
    <source>
        <dbReference type="EMBL" id="HIP17599.1"/>
    </source>
</evidence>
<evidence type="ECO:0000259" key="14">
    <source>
        <dbReference type="SMART" id="SM00478"/>
    </source>
</evidence>
<evidence type="ECO:0000256" key="1">
    <source>
        <dbReference type="ARBA" id="ARBA00008343"/>
    </source>
</evidence>
<name>A0A832YUE5_9EURY</name>
<dbReference type="SMART" id="SM00478">
    <property type="entry name" value="ENDO3c"/>
    <property type="match status" value="1"/>
</dbReference>
<keyword evidence="2 12" id="KW-0004">4Fe-4S</keyword>
<evidence type="ECO:0000256" key="6">
    <source>
        <dbReference type="ARBA" id="ARBA00023004"/>
    </source>
</evidence>
<accession>A0A832YUE5</accession>
<dbReference type="AlphaFoldDB" id="A0A832YUE5"/>
<keyword evidence="8 12" id="KW-0234">DNA repair</keyword>
<comment type="function">
    <text evidence="12">DNA repair enzyme that has both DNA N-glycosylase activity and AP-lyase activity. The DNA N-glycosylase activity releases various damaged pyrimidines from DNA by cleaving the N-glycosidic bond, leaving an AP (apurinic/apyrimidinic) site. The AP-lyase activity cleaves the phosphodiester bond 3' to the AP site by a beta-elimination, leaving a 3'-terminal unsaturated sugar and a product with a terminal 5'-phosphate.</text>
</comment>
<evidence type="ECO:0000256" key="4">
    <source>
        <dbReference type="ARBA" id="ARBA00022763"/>
    </source>
</evidence>
<feature type="binding site" evidence="12">
    <location>
        <position position="225"/>
    </location>
    <ligand>
        <name>[4Fe-4S] cluster</name>
        <dbReference type="ChEBI" id="CHEBI:49883"/>
    </ligand>
</feature>
<keyword evidence="9 12" id="KW-0456">Lyase</keyword>
<comment type="catalytic activity">
    <reaction evidence="11">
        <text>Hydrolyzes mismatched double-stranded DNA and polynucleotides, releasing free thymine.</text>
        <dbReference type="EC" id="3.2.2.29"/>
    </reaction>
</comment>
<evidence type="ECO:0000256" key="9">
    <source>
        <dbReference type="ARBA" id="ARBA00023239"/>
    </source>
</evidence>
<feature type="domain" description="GIY-YIG" evidence="13">
    <location>
        <begin position="279"/>
        <end position="378"/>
    </location>
</feature>
<keyword evidence="12" id="KW-0238">DNA-binding</keyword>
<reference evidence="15" key="1">
    <citation type="journal article" date="2020" name="ISME J.">
        <title>Gammaproteobacteria mediating utilization of methyl-, sulfur- and petroleum organic compounds in deep ocean hydrothermal plumes.</title>
        <authorList>
            <person name="Zhou Z."/>
            <person name="Liu Y."/>
            <person name="Pan J."/>
            <person name="Cron B.R."/>
            <person name="Toner B.M."/>
            <person name="Anantharaman K."/>
            <person name="Breier J.A."/>
            <person name="Dick G.J."/>
            <person name="Li M."/>
        </authorList>
    </citation>
    <scope>NUCLEOTIDE SEQUENCE</scope>
    <source>
        <strain evidence="15">SZUA-1385</strain>
    </source>
</reference>
<dbReference type="GO" id="GO:0046872">
    <property type="term" value="F:metal ion binding"/>
    <property type="evidence" value="ECO:0007669"/>
    <property type="project" value="UniProtKB-KW"/>
</dbReference>
<comment type="catalytic activity">
    <reaction evidence="12">
        <text>2'-deoxyribonucleotide-(2'-deoxyribose 5'-phosphate)-2'-deoxyribonucleotide-DNA = a 3'-end 2'-deoxyribonucleotide-(2,3-dehydro-2,3-deoxyribose 5'-phosphate)-DNA + a 5'-end 5'-phospho-2'-deoxyribonucleoside-DNA + H(+)</text>
        <dbReference type="Rhea" id="RHEA:66592"/>
        <dbReference type="Rhea" id="RHEA-COMP:13180"/>
        <dbReference type="Rhea" id="RHEA-COMP:16897"/>
        <dbReference type="Rhea" id="RHEA-COMP:17067"/>
        <dbReference type="ChEBI" id="CHEBI:15378"/>
        <dbReference type="ChEBI" id="CHEBI:136412"/>
        <dbReference type="ChEBI" id="CHEBI:157695"/>
        <dbReference type="ChEBI" id="CHEBI:167181"/>
        <dbReference type="EC" id="4.2.99.18"/>
    </reaction>
</comment>
<feature type="binding site" evidence="12">
    <location>
        <position position="219"/>
    </location>
    <ligand>
        <name>[4Fe-4S] cluster</name>
        <dbReference type="ChEBI" id="CHEBI:49883"/>
    </ligand>
</feature>
<gene>
    <name evidence="12" type="primary">nth</name>
    <name evidence="15" type="ORF">EYG76_04825</name>
</gene>
<feature type="domain" description="HhH-GPD" evidence="14">
    <location>
        <begin position="70"/>
        <end position="217"/>
    </location>
</feature>
<dbReference type="InterPro" id="IPR000305">
    <property type="entry name" value="GIY-YIG_endonuc"/>
</dbReference>
<organism evidence="15 16">
    <name type="scientific">Methanothermococcus okinawensis</name>
    <dbReference type="NCBI Taxonomy" id="155863"/>
    <lineage>
        <taxon>Archaea</taxon>
        <taxon>Methanobacteriati</taxon>
        <taxon>Methanobacteriota</taxon>
        <taxon>Methanomada group</taxon>
        <taxon>Methanococci</taxon>
        <taxon>Methanococcales</taxon>
        <taxon>Methanococcaceae</taxon>
        <taxon>Methanothermococcus</taxon>
    </lineage>
</organism>
<evidence type="ECO:0000256" key="3">
    <source>
        <dbReference type="ARBA" id="ARBA00022723"/>
    </source>
</evidence>
<dbReference type="InterPro" id="IPR004036">
    <property type="entry name" value="Endonuclease-III-like_CS2"/>
</dbReference>
<dbReference type="EC" id="4.2.99.18" evidence="12"/>
<sequence>MDEDKKNSNNIKNNTIECNITESNKTDKNFHNLLEILKKNLNNMPTVEEISMENKDIETRAFKVLISTILSARTKDETTREVSKRLFKRIKAPEDLINIREEELEKLIYPVGFYKNKAKHLKKLGKILMEEFNGKVPRELEDLIKLPGVGRKTGNLVITLAFDDYGICVDTHVHRICNRWEYIDTKTPEESEMELRKKLPKKYWKIINTLLVSYGKETCSPIAKCHKCIEEIKKSCPYYDKLSRINQILDKYGFKSIPKNNIPDEKGTYILKIKLNNSKNIVYGKNKLDRFERGYYFYVGSALGNTNNLKKRIERHLRKDKKFHWHIDYLLEHGSINKIYISENAVECEVSKELNFLKSIKGFGSSDCNCKSHLFYLKP</sequence>
<feature type="binding site" evidence="12">
    <location>
        <position position="236"/>
    </location>
    <ligand>
        <name>[4Fe-4S] cluster</name>
        <dbReference type="ChEBI" id="CHEBI:49883"/>
    </ligand>
</feature>
<comment type="similarity">
    <text evidence="1 12">Belongs to the Nth/MutY family.</text>
</comment>
<keyword evidence="5 12" id="KW-0378">Hydrolase</keyword>
<dbReference type="GO" id="GO:0006289">
    <property type="term" value="P:nucleotide-excision repair"/>
    <property type="evidence" value="ECO:0007669"/>
    <property type="project" value="TreeGrafter"/>
</dbReference>
<dbReference type="PANTHER" id="PTHR43286">
    <property type="entry name" value="ENDONUCLEASE III-LIKE PROTEIN 1"/>
    <property type="match status" value="1"/>
</dbReference>
<dbReference type="InterPro" id="IPR005759">
    <property type="entry name" value="Nth"/>
</dbReference>
<dbReference type="SMART" id="SM00465">
    <property type="entry name" value="GIYc"/>
    <property type="match status" value="1"/>
</dbReference>
<keyword evidence="6 12" id="KW-0408">Iron</keyword>
<dbReference type="InterPro" id="IPR003265">
    <property type="entry name" value="HhH-GPD_domain"/>
</dbReference>
<dbReference type="CDD" id="cd00056">
    <property type="entry name" value="ENDO3c"/>
    <property type="match status" value="1"/>
</dbReference>
<dbReference type="CDD" id="cd10441">
    <property type="entry name" value="GIY-YIG_COG1833"/>
    <property type="match status" value="1"/>
</dbReference>
<dbReference type="GO" id="GO:0000703">
    <property type="term" value="F:oxidized pyrimidine nucleobase lesion DNA N-glycosylase activity"/>
    <property type="evidence" value="ECO:0007669"/>
    <property type="project" value="TreeGrafter"/>
</dbReference>
<evidence type="ECO:0000256" key="10">
    <source>
        <dbReference type="ARBA" id="ARBA00023295"/>
    </source>
</evidence>
<dbReference type="GO" id="GO:0140078">
    <property type="term" value="F:class I DNA-(apurinic or apyrimidinic site) endonuclease activity"/>
    <property type="evidence" value="ECO:0007669"/>
    <property type="project" value="UniProtKB-EC"/>
</dbReference>
<dbReference type="GO" id="GO:0003677">
    <property type="term" value="F:DNA binding"/>
    <property type="evidence" value="ECO:0007669"/>
    <property type="project" value="UniProtKB-UniRule"/>
</dbReference>
<dbReference type="GO" id="GO:0051539">
    <property type="term" value="F:4 iron, 4 sulfur cluster binding"/>
    <property type="evidence" value="ECO:0007669"/>
    <property type="project" value="UniProtKB-UniRule"/>
</dbReference>
<comment type="cofactor">
    <cofactor evidence="12">
        <name>[4Fe-4S] cluster</name>
        <dbReference type="ChEBI" id="CHEBI:49883"/>
    </cofactor>
    <text evidence="12">Binds 1 [4Fe-4S] cluster.</text>
</comment>
<dbReference type="GO" id="GO:0141016">
    <property type="term" value="F:G/T mismatch-specific thymine-DNA glycosylase activity"/>
    <property type="evidence" value="ECO:0007669"/>
    <property type="project" value="UniProtKB-EC"/>
</dbReference>
<dbReference type="InterPro" id="IPR002837">
    <property type="entry name" value="DUF123"/>
</dbReference>
<evidence type="ECO:0000256" key="8">
    <source>
        <dbReference type="ARBA" id="ARBA00023204"/>
    </source>
</evidence>
<evidence type="ECO:0000256" key="2">
    <source>
        <dbReference type="ARBA" id="ARBA00022485"/>
    </source>
</evidence>
<dbReference type="Gene3D" id="1.10.1670.10">
    <property type="entry name" value="Helix-hairpin-Helix base-excision DNA repair enzymes (C-terminal)"/>
    <property type="match status" value="1"/>
</dbReference>
<keyword evidence="3 12" id="KW-0479">Metal-binding</keyword>
<keyword evidence="4 12" id="KW-0227">DNA damage</keyword>
<dbReference type="EMBL" id="DQSV01000093">
    <property type="protein sequence ID" value="HIP17599.1"/>
    <property type="molecule type" value="Genomic_DNA"/>
</dbReference>
<evidence type="ECO:0000259" key="13">
    <source>
        <dbReference type="SMART" id="SM00465"/>
    </source>
</evidence>
<dbReference type="Gene3D" id="1.10.340.30">
    <property type="entry name" value="Hypothetical protein, domain 2"/>
    <property type="match status" value="1"/>
</dbReference>
<dbReference type="InterPro" id="IPR011257">
    <property type="entry name" value="DNA_glycosylase"/>
</dbReference>
<dbReference type="Pfam" id="PF01986">
    <property type="entry name" value="DUF123"/>
    <property type="match status" value="1"/>
</dbReference>
<evidence type="ECO:0000256" key="12">
    <source>
        <dbReference type="HAMAP-Rule" id="MF_00942"/>
    </source>
</evidence>
<dbReference type="Pfam" id="PF00730">
    <property type="entry name" value="HhH-GPD"/>
    <property type="match status" value="1"/>
</dbReference>
<proteinExistence type="inferred from homology"/>
<evidence type="ECO:0000256" key="7">
    <source>
        <dbReference type="ARBA" id="ARBA00023014"/>
    </source>
</evidence>
<evidence type="ECO:0000313" key="16">
    <source>
        <dbReference type="Proteomes" id="UP000605144"/>
    </source>
</evidence>
<feature type="binding site" evidence="12">
    <location>
        <position position="228"/>
    </location>
    <ligand>
        <name>[4Fe-4S] cluster</name>
        <dbReference type="ChEBI" id="CHEBI:49883"/>
    </ligand>
</feature>
<dbReference type="InterPro" id="IPR023170">
    <property type="entry name" value="HhH_base_excis_C"/>
</dbReference>
<keyword evidence="10 12" id="KW-0326">Glycosidase</keyword>
<dbReference type="PANTHER" id="PTHR43286:SF1">
    <property type="entry name" value="ENDONUCLEASE III-LIKE PROTEIN 1"/>
    <property type="match status" value="1"/>
</dbReference>
<dbReference type="GO" id="GO:0006285">
    <property type="term" value="P:base-excision repair, AP site formation"/>
    <property type="evidence" value="ECO:0007669"/>
    <property type="project" value="TreeGrafter"/>
</dbReference>
<evidence type="ECO:0000256" key="11">
    <source>
        <dbReference type="ARBA" id="ARBA00052915"/>
    </source>
</evidence>
<dbReference type="FunFam" id="1.10.340.30:FF:000001">
    <property type="entry name" value="Endonuclease III"/>
    <property type="match status" value="1"/>
</dbReference>